<feature type="domain" description="Asparaginase/glutaminase C-terminal" evidence="2">
    <location>
        <begin position="217"/>
        <end position="329"/>
    </location>
</feature>
<dbReference type="Gene3D" id="3.40.50.40">
    <property type="match status" value="1"/>
</dbReference>
<dbReference type="EMBL" id="JBHSIU010000014">
    <property type="protein sequence ID" value="MFC4999089.1"/>
    <property type="molecule type" value="Genomic_DNA"/>
</dbReference>
<sequence>MTRVGLILTGGTVGARRTTRAGETVVSVATDSPGPGLVGSAVPAGLDIEFVPLSPLTLASEDMRPDDWRRIAGAVRAHVAAGLRRVLILHGTDTMSFTAAALSFMLADLDVTVVITGSNVSPDQEHSDARKNIHDAVVALLELPRGAYVVFAGGEDLPSLVHLGTQVRKVRISGQSFQSVNRRPVARVHGGALTWIDRWRPGSSGPGPRGDLDPGVLSFRLYPGLDFDAMRHALEAGGHRAVVIELYAAVTGPSFALPEFIRKCRDGGVNVFLTASAPAAADLSVYDSFVALREAGGRYLPGMIPETAIVKCMWALGQTRDPAAVAAIMSTPVAGELTG</sequence>
<dbReference type="SMART" id="SM00870">
    <property type="entry name" value="Asparaginase"/>
    <property type="match status" value="1"/>
</dbReference>
<dbReference type="Pfam" id="PF00710">
    <property type="entry name" value="Asparaginase"/>
    <property type="match status" value="1"/>
</dbReference>
<protein>
    <submittedName>
        <fullName evidence="3">Asparaginase</fullName>
    </submittedName>
</protein>
<dbReference type="RefSeq" id="WP_380115411.1">
    <property type="nucleotide sequence ID" value="NZ_JBHSIU010000014.1"/>
</dbReference>
<keyword evidence="4" id="KW-1185">Reference proteome</keyword>
<proteinExistence type="predicted"/>
<dbReference type="InterPro" id="IPR036152">
    <property type="entry name" value="Asp/glu_Ase-like_sf"/>
</dbReference>
<dbReference type="SUPFAM" id="SSF53774">
    <property type="entry name" value="Glutaminase/Asparaginase"/>
    <property type="match status" value="1"/>
</dbReference>
<dbReference type="SFLD" id="SFLDS00057">
    <property type="entry name" value="Glutaminase/Asparaginase"/>
    <property type="match status" value="1"/>
</dbReference>
<dbReference type="InterPro" id="IPR006034">
    <property type="entry name" value="Asparaginase/glutaminase-like"/>
</dbReference>
<dbReference type="PIRSF" id="PIRSF001220">
    <property type="entry name" value="L-ASNase_gatD"/>
    <property type="match status" value="1"/>
</dbReference>
<dbReference type="PRINTS" id="PR00139">
    <property type="entry name" value="ASNGLNASE"/>
</dbReference>
<evidence type="ECO:0000259" key="2">
    <source>
        <dbReference type="Pfam" id="PF17763"/>
    </source>
</evidence>
<dbReference type="InterPro" id="IPR040919">
    <property type="entry name" value="Asparaginase_C"/>
</dbReference>
<dbReference type="PANTHER" id="PTHR11707">
    <property type="entry name" value="L-ASPARAGINASE"/>
    <property type="match status" value="1"/>
</dbReference>
<evidence type="ECO:0000259" key="1">
    <source>
        <dbReference type="Pfam" id="PF00710"/>
    </source>
</evidence>
<dbReference type="InterPro" id="IPR027473">
    <property type="entry name" value="L-asparaginase_C"/>
</dbReference>
<dbReference type="InterPro" id="IPR027474">
    <property type="entry name" value="L-asparaginase_N"/>
</dbReference>
<dbReference type="Proteomes" id="UP001595912">
    <property type="component" value="Unassembled WGS sequence"/>
</dbReference>
<dbReference type="Gene3D" id="3.40.50.1170">
    <property type="entry name" value="L-asparaginase, N-terminal domain"/>
    <property type="match status" value="1"/>
</dbReference>
<dbReference type="InterPro" id="IPR037152">
    <property type="entry name" value="L-asparaginase_N_sf"/>
</dbReference>
<reference evidence="4" key="1">
    <citation type="journal article" date="2019" name="Int. J. Syst. Evol. Microbiol.">
        <title>The Global Catalogue of Microorganisms (GCM) 10K type strain sequencing project: providing services to taxonomists for standard genome sequencing and annotation.</title>
        <authorList>
            <consortium name="The Broad Institute Genomics Platform"/>
            <consortium name="The Broad Institute Genome Sequencing Center for Infectious Disease"/>
            <person name="Wu L."/>
            <person name="Ma J."/>
        </authorList>
    </citation>
    <scope>NUCLEOTIDE SEQUENCE [LARGE SCALE GENOMIC DNA]</scope>
    <source>
        <strain evidence="4">CGMCC 4.7152</strain>
    </source>
</reference>
<gene>
    <name evidence="3" type="ORF">ACFPIJ_14725</name>
</gene>
<accession>A0ABV9VSN6</accession>
<feature type="domain" description="L-asparaginase N-terminal" evidence="1">
    <location>
        <begin position="3"/>
        <end position="196"/>
    </location>
</feature>
<dbReference type="PANTHER" id="PTHR11707:SF28">
    <property type="entry name" value="60 KDA LYSOPHOSPHOLIPASE"/>
    <property type="match status" value="1"/>
</dbReference>
<dbReference type="PROSITE" id="PS51732">
    <property type="entry name" value="ASN_GLN_ASE_3"/>
    <property type="match status" value="1"/>
</dbReference>
<comment type="caution">
    <text evidence="3">The sequence shown here is derived from an EMBL/GenBank/DDBJ whole genome shotgun (WGS) entry which is preliminary data.</text>
</comment>
<dbReference type="Pfam" id="PF17763">
    <property type="entry name" value="Asparaginase_C"/>
    <property type="match status" value="1"/>
</dbReference>
<organism evidence="3 4">
    <name type="scientific">Dactylosporangium cerinum</name>
    <dbReference type="NCBI Taxonomy" id="1434730"/>
    <lineage>
        <taxon>Bacteria</taxon>
        <taxon>Bacillati</taxon>
        <taxon>Actinomycetota</taxon>
        <taxon>Actinomycetes</taxon>
        <taxon>Micromonosporales</taxon>
        <taxon>Micromonosporaceae</taxon>
        <taxon>Dactylosporangium</taxon>
    </lineage>
</organism>
<evidence type="ECO:0000313" key="4">
    <source>
        <dbReference type="Proteomes" id="UP001595912"/>
    </source>
</evidence>
<dbReference type="PIRSF" id="PIRSF500176">
    <property type="entry name" value="L_ASNase"/>
    <property type="match status" value="1"/>
</dbReference>
<name>A0ABV9VSN6_9ACTN</name>
<evidence type="ECO:0000313" key="3">
    <source>
        <dbReference type="EMBL" id="MFC4999089.1"/>
    </source>
</evidence>